<accession>A0ABX2TK86</accession>
<dbReference type="CDD" id="cd00156">
    <property type="entry name" value="REC"/>
    <property type="match status" value="1"/>
</dbReference>
<organism evidence="4 5">
    <name type="scientific">Azospirillum oleiclasticum</name>
    <dbReference type="NCBI Taxonomy" id="2735135"/>
    <lineage>
        <taxon>Bacteria</taxon>
        <taxon>Pseudomonadati</taxon>
        <taxon>Pseudomonadota</taxon>
        <taxon>Alphaproteobacteria</taxon>
        <taxon>Rhodospirillales</taxon>
        <taxon>Azospirillaceae</taxon>
        <taxon>Azospirillum</taxon>
    </lineage>
</organism>
<dbReference type="PROSITE" id="PS50110">
    <property type="entry name" value="RESPONSE_REGULATORY"/>
    <property type="match status" value="1"/>
</dbReference>
<dbReference type="PANTHER" id="PTHR44591">
    <property type="entry name" value="STRESS RESPONSE REGULATOR PROTEIN 1"/>
    <property type="match status" value="1"/>
</dbReference>
<evidence type="ECO:0000313" key="4">
    <source>
        <dbReference type="EMBL" id="NYZ24767.1"/>
    </source>
</evidence>
<dbReference type="EMBL" id="JABFDB010000045">
    <property type="protein sequence ID" value="NYZ24767.1"/>
    <property type="molecule type" value="Genomic_DNA"/>
</dbReference>
<reference evidence="4 5" key="1">
    <citation type="submission" date="2020-05" db="EMBL/GenBank/DDBJ databases">
        <title>Azospirillum oleiclasticum sp. nov, a nitrogen-fixing and heavy crude oil-emulsifying bacterium isolated from the crude oil of Yumen Oilfield.</title>
        <authorList>
            <person name="Wu D."/>
            <person name="Cai M."/>
            <person name="Zhang X."/>
        </authorList>
    </citation>
    <scope>NUCLEOTIDE SEQUENCE [LARGE SCALE GENOMIC DNA]</scope>
    <source>
        <strain evidence="4 5">ROY-1-1-2</strain>
    </source>
</reference>
<dbReference type="SMART" id="SM00448">
    <property type="entry name" value="REC"/>
    <property type="match status" value="1"/>
</dbReference>
<keyword evidence="1 2" id="KW-0597">Phosphoprotein</keyword>
<dbReference type="SUPFAM" id="SSF52172">
    <property type="entry name" value="CheY-like"/>
    <property type="match status" value="1"/>
</dbReference>
<dbReference type="Proteomes" id="UP000584642">
    <property type="component" value="Unassembled WGS sequence"/>
</dbReference>
<dbReference type="PANTHER" id="PTHR44591:SF3">
    <property type="entry name" value="RESPONSE REGULATORY DOMAIN-CONTAINING PROTEIN"/>
    <property type="match status" value="1"/>
</dbReference>
<evidence type="ECO:0000259" key="3">
    <source>
        <dbReference type="PROSITE" id="PS50110"/>
    </source>
</evidence>
<protein>
    <submittedName>
        <fullName evidence="4">Response regulator</fullName>
    </submittedName>
</protein>
<evidence type="ECO:0000313" key="5">
    <source>
        <dbReference type="Proteomes" id="UP000584642"/>
    </source>
</evidence>
<sequence>MPDNHIHVLVAEDEPLAAEALAEVLVEGGYRVTVARDGLQALACIAAERPDVLIADLRMPGLSGTELVRGARLARATLPIVIVTGNPEIWNEATEPEEREGVTLLEKPVNPYRVLEAVAAAAATA</sequence>
<dbReference type="InterPro" id="IPR001789">
    <property type="entry name" value="Sig_transdc_resp-reg_receiver"/>
</dbReference>
<keyword evidence="5" id="KW-1185">Reference proteome</keyword>
<feature type="modified residue" description="4-aspartylphosphate" evidence="2">
    <location>
        <position position="56"/>
    </location>
</feature>
<dbReference type="Gene3D" id="3.40.50.2300">
    <property type="match status" value="1"/>
</dbReference>
<dbReference type="InterPro" id="IPR011006">
    <property type="entry name" value="CheY-like_superfamily"/>
</dbReference>
<feature type="domain" description="Response regulatory" evidence="3">
    <location>
        <begin position="7"/>
        <end position="122"/>
    </location>
</feature>
<evidence type="ECO:0000256" key="2">
    <source>
        <dbReference type="PROSITE-ProRule" id="PRU00169"/>
    </source>
</evidence>
<gene>
    <name evidence="4" type="ORF">HND93_34115</name>
</gene>
<dbReference type="Pfam" id="PF00072">
    <property type="entry name" value="Response_reg"/>
    <property type="match status" value="1"/>
</dbReference>
<name>A0ABX2TK86_9PROT</name>
<comment type="caution">
    <text evidence="4">The sequence shown here is derived from an EMBL/GenBank/DDBJ whole genome shotgun (WGS) entry which is preliminary data.</text>
</comment>
<proteinExistence type="predicted"/>
<dbReference type="RefSeq" id="WP_180286540.1">
    <property type="nucleotide sequence ID" value="NZ_JABFDB010000045.1"/>
</dbReference>
<dbReference type="InterPro" id="IPR050595">
    <property type="entry name" value="Bact_response_regulator"/>
</dbReference>
<evidence type="ECO:0000256" key="1">
    <source>
        <dbReference type="ARBA" id="ARBA00022553"/>
    </source>
</evidence>